<name>A0A848NBL0_9BURK</name>
<proteinExistence type="predicted"/>
<protein>
    <submittedName>
        <fullName evidence="1">DUF1120 domain-containing protein</fullName>
    </submittedName>
</protein>
<organism evidence="1 2">
    <name type="scientific">Achromobacter ruhlandii</name>
    <dbReference type="NCBI Taxonomy" id="72557"/>
    <lineage>
        <taxon>Bacteria</taxon>
        <taxon>Pseudomonadati</taxon>
        <taxon>Pseudomonadota</taxon>
        <taxon>Betaproteobacteria</taxon>
        <taxon>Burkholderiales</taxon>
        <taxon>Alcaligenaceae</taxon>
        <taxon>Achromobacter</taxon>
    </lineage>
</organism>
<sequence>MIAKAPSIDVKINGTIRPAACVSSLAGIEIVKCGNIGSPTLIQATTSRLSEKTFPFSVICVAPTRVVVRAIYGRAYRDAIPNIQEHHESPTGGVLFSRSFNHNIMEKACQDLWSALAIEQAMEASSSRETKRSTCLARLLPARAT</sequence>
<evidence type="ECO:0000313" key="2">
    <source>
        <dbReference type="Proteomes" id="UP000542405"/>
    </source>
</evidence>
<accession>A0A848NBL0</accession>
<dbReference type="AlphaFoldDB" id="A0A848NBL0"/>
<dbReference type="RefSeq" id="WP_082889841.1">
    <property type="nucleotide sequence ID" value="NZ_JABBZE010000003.1"/>
</dbReference>
<dbReference type="Pfam" id="PF06551">
    <property type="entry name" value="DUF1120"/>
    <property type="match status" value="1"/>
</dbReference>
<dbReference type="EMBL" id="JABBZE010000003">
    <property type="protein sequence ID" value="NMU88467.1"/>
    <property type="molecule type" value="Genomic_DNA"/>
</dbReference>
<dbReference type="InterPro" id="IPR010546">
    <property type="entry name" value="DUF1120"/>
</dbReference>
<evidence type="ECO:0000313" key="1">
    <source>
        <dbReference type="EMBL" id="NMU88467.1"/>
    </source>
</evidence>
<dbReference type="Proteomes" id="UP000542405">
    <property type="component" value="Unassembled WGS sequence"/>
</dbReference>
<reference evidence="1 2" key="1">
    <citation type="submission" date="2020-04" db="EMBL/GenBank/DDBJ databases">
        <title>Achromobacter ruhlandii genome sequencing and assembly.</title>
        <authorList>
            <person name="Martins R.C.R."/>
            <person name="Perdigao-Neto L.V."/>
            <person name="Levin A.S.S."/>
            <person name="Costa S.F."/>
        </authorList>
    </citation>
    <scope>NUCLEOTIDE SEQUENCE [LARGE SCALE GENOMIC DNA]</scope>
    <source>
        <strain evidence="1 2">9035ralo</strain>
    </source>
</reference>
<comment type="caution">
    <text evidence="1">The sequence shown here is derived from an EMBL/GenBank/DDBJ whole genome shotgun (WGS) entry which is preliminary data.</text>
</comment>
<gene>
    <name evidence="1" type="ORF">HGQ98_01005</name>
</gene>